<keyword evidence="1" id="KW-0808">Transferase</keyword>
<protein>
    <recommendedName>
        <fullName evidence="5">Thiamine diphosphokinase</fullName>
        <ecNumber evidence="5">2.7.6.2</ecNumber>
    </recommendedName>
</protein>
<dbReference type="Proteomes" id="UP000245533">
    <property type="component" value="Unassembled WGS sequence"/>
</dbReference>
<evidence type="ECO:0000256" key="4">
    <source>
        <dbReference type="ARBA" id="ARBA00022840"/>
    </source>
</evidence>
<dbReference type="OrthoDB" id="1132102at2"/>
<dbReference type="Gene3D" id="3.40.50.10240">
    <property type="entry name" value="Thiamin pyrophosphokinase, catalytic domain"/>
    <property type="match status" value="1"/>
</dbReference>
<feature type="domain" description="Thiamin pyrophosphokinase thiamin-binding" evidence="6">
    <location>
        <begin position="133"/>
        <end position="199"/>
    </location>
</feature>
<keyword evidence="2" id="KW-0547">Nucleotide-binding</keyword>
<evidence type="ECO:0000256" key="1">
    <source>
        <dbReference type="ARBA" id="ARBA00022679"/>
    </source>
</evidence>
<dbReference type="NCBIfam" id="TIGR01378">
    <property type="entry name" value="thi_PPkinase"/>
    <property type="match status" value="1"/>
</dbReference>
<dbReference type="InterPro" id="IPR007371">
    <property type="entry name" value="TPK_catalytic"/>
</dbReference>
<dbReference type="AlphaFoldDB" id="A0A316TUI2"/>
<organism evidence="7 8">
    <name type="scientific">Rhodohalobacter mucosus</name>
    <dbReference type="NCBI Taxonomy" id="2079485"/>
    <lineage>
        <taxon>Bacteria</taxon>
        <taxon>Pseudomonadati</taxon>
        <taxon>Balneolota</taxon>
        <taxon>Balneolia</taxon>
        <taxon>Balneolales</taxon>
        <taxon>Balneolaceae</taxon>
        <taxon>Rhodohalobacter</taxon>
    </lineage>
</organism>
<dbReference type="GO" id="GO:0016301">
    <property type="term" value="F:kinase activity"/>
    <property type="evidence" value="ECO:0007669"/>
    <property type="project" value="UniProtKB-KW"/>
</dbReference>
<evidence type="ECO:0000256" key="5">
    <source>
        <dbReference type="NCBIfam" id="TIGR01378"/>
    </source>
</evidence>
<dbReference type="GO" id="GO:0006772">
    <property type="term" value="P:thiamine metabolic process"/>
    <property type="evidence" value="ECO:0007669"/>
    <property type="project" value="UniProtKB-UniRule"/>
</dbReference>
<dbReference type="PANTHER" id="PTHR41299">
    <property type="entry name" value="THIAMINE PYROPHOSPHOKINASE"/>
    <property type="match status" value="1"/>
</dbReference>
<sequence length="209" mass="23001">MNAVILCDGTPPAADVLNRFLDNAFLFIAADGGALTARSMGLHPDVIIGDFDSFIPNGDEPGEIITDPDQETNDLEKALAYAIGKGAVSATVFGATGKRLDHTLKNLSVLKQFDHKFESLTFRDRYADIFLVHSPYQAELPIHTSVSLFPLSGRVTGITTRGFRYPLNNEDLENGIRDGTSNETIKNRVEIEFEKGDLLMFINHKTEEA</sequence>
<evidence type="ECO:0000256" key="3">
    <source>
        <dbReference type="ARBA" id="ARBA00022777"/>
    </source>
</evidence>
<gene>
    <name evidence="7" type="ORF">DDZ15_00575</name>
</gene>
<evidence type="ECO:0000313" key="8">
    <source>
        <dbReference type="Proteomes" id="UP000245533"/>
    </source>
</evidence>
<keyword evidence="4" id="KW-0067">ATP-binding</keyword>
<keyword evidence="3 7" id="KW-0418">Kinase</keyword>
<dbReference type="RefSeq" id="WP_109643799.1">
    <property type="nucleotide sequence ID" value="NZ_QGGB01000001.1"/>
</dbReference>
<dbReference type="SMART" id="SM00983">
    <property type="entry name" value="TPK_B1_binding"/>
    <property type="match status" value="1"/>
</dbReference>
<dbReference type="SUPFAM" id="SSF63999">
    <property type="entry name" value="Thiamin pyrophosphokinase, catalytic domain"/>
    <property type="match status" value="1"/>
</dbReference>
<dbReference type="GO" id="GO:0004788">
    <property type="term" value="F:thiamine diphosphokinase activity"/>
    <property type="evidence" value="ECO:0007669"/>
    <property type="project" value="UniProtKB-UniRule"/>
</dbReference>
<keyword evidence="8" id="KW-1185">Reference proteome</keyword>
<proteinExistence type="predicted"/>
<evidence type="ECO:0000256" key="2">
    <source>
        <dbReference type="ARBA" id="ARBA00022741"/>
    </source>
</evidence>
<dbReference type="GO" id="GO:0030975">
    <property type="term" value="F:thiamine binding"/>
    <property type="evidence" value="ECO:0007669"/>
    <property type="project" value="InterPro"/>
</dbReference>
<dbReference type="PANTHER" id="PTHR41299:SF1">
    <property type="entry name" value="THIAMINE PYROPHOSPHOKINASE"/>
    <property type="match status" value="1"/>
</dbReference>
<dbReference type="InterPro" id="IPR036759">
    <property type="entry name" value="TPK_catalytic_sf"/>
</dbReference>
<dbReference type="EC" id="2.7.6.2" evidence="5"/>
<dbReference type="GO" id="GO:0009229">
    <property type="term" value="P:thiamine diphosphate biosynthetic process"/>
    <property type="evidence" value="ECO:0007669"/>
    <property type="project" value="InterPro"/>
</dbReference>
<accession>A0A316TUI2</accession>
<comment type="caution">
    <text evidence="7">The sequence shown here is derived from an EMBL/GenBank/DDBJ whole genome shotgun (WGS) entry which is preliminary data.</text>
</comment>
<dbReference type="InterPro" id="IPR053149">
    <property type="entry name" value="TPK"/>
</dbReference>
<name>A0A316TUI2_9BACT</name>
<dbReference type="SUPFAM" id="SSF63862">
    <property type="entry name" value="Thiamin pyrophosphokinase, substrate-binding domain"/>
    <property type="match status" value="1"/>
</dbReference>
<evidence type="ECO:0000259" key="6">
    <source>
        <dbReference type="SMART" id="SM00983"/>
    </source>
</evidence>
<dbReference type="InterPro" id="IPR036371">
    <property type="entry name" value="TPK_B1-bd_sf"/>
</dbReference>
<evidence type="ECO:0000313" key="7">
    <source>
        <dbReference type="EMBL" id="PWN08163.1"/>
    </source>
</evidence>
<dbReference type="InterPro" id="IPR007373">
    <property type="entry name" value="Thiamin_PyroPKinase_B1-bd"/>
</dbReference>
<dbReference type="Pfam" id="PF04265">
    <property type="entry name" value="TPK_B1_binding"/>
    <property type="match status" value="1"/>
</dbReference>
<dbReference type="GO" id="GO:0005524">
    <property type="term" value="F:ATP binding"/>
    <property type="evidence" value="ECO:0007669"/>
    <property type="project" value="UniProtKB-KW"/>
</dbReference>
<dbReference type="InterPro" id="IPR006282">
    <property type="entry name" value="Thi_PPkinase"/>
</dbReference>
<dbReference type="EMBL" id="QGGB01000001">
    <property type="protein sequence ID" value="PWN08163.1"/>
    <property type="molecule type" value="Genomic_DNA"/>
</dbReference>
<dbReference type="Pfam" id="PF04263">
    <property type="entry name" value="TPK_catalytic"/>
    <property type="match status" value="1"/>
</dbReference>
<reference evidence="7 8" key="1">
    <citation type="submission" date="2018-05" db="EMBL/GenBank/DDBJ databases">
        <title>Rhodohalobacter halophilus gen. nov., sp. nov., a moderately halophilic member of the family Balneolaceae.</title>
        <authorList>
            <person name="Liu Z.-W."/>
        </authorList>
    </citation>
    <scope>NUCLEOTIDE SEQUENCE [LARGE SCALE GENOMIC DNA]</scope>
    <source>
        <strain evidence="7 8">8A47</strain>
    </source>
</reference>
<dbReference type="CDD" id="cd07995">
    <property type="entry name" value="TPK"/>
    <property type="match status" value="1"/>
</dbReference>